<dbReference type="AlphaFoldDB" id="A0A1Y2GVP6"/>
<dbReference type="GO" id="GO:0008242">
    <property type="term" value="F:omega peptidase activity"/>
    <property type="evidence" value="ECO:0007669"/>
    <property type="project" value="TreeGrafter"/>
</dbReference>
<sequence length="400" mass="43957">MCRMLLYKGNQPIQLAHLLTKPAHSIINQSFDSRLRLDTRRPINGDGFGVGWYESEPDPELGAAPCIFTSVTPAWNNMNLIRLAEKIKSPLVFAHVRASTAGSVSESNCHPWQYGRLMFMHNGNIADFHLIKRKVQESLKDEIFLTVNGNTDSEWAFAVFLSQLKTPLQTEPFCYSVLKEAMLKTIAKLNAWSKDAGITEASMMNFAVTDGVSVVCSRYISSKTLEAASLYFSSGTRFESYKPGHYRMIKADKREDIVVIASEPLTFEKADWLTIPTNTLVVITSKLNVLMYPIVDEYHNPSPLGRAPEQSTVAVVKGEGRGDGARDPNHREVVFVEDRRTLPVLNSTRSLNGGPSAPVAKVDSPTPASVPNTPSLRSSLPPQPQEASSTSASGASMVAV</sequence>
<dbReference type="InterPro" id="IPR026869">
    <property type="entry name" value="EgtC-like"/>
</dbReference>
<feature type="domain" description="Glutamine amidotransferase type-2" evidence="3">
    <location>
        <begin position="2"/>
        <end position="252"/>
    </location>
</feature>
<dbReference type="FunFam" id="3.60.20.10:FF:000060">
    <property type="entry name" value="Related to DUG3-probable glutamine amidotransferase"/>
    <property type="match status" value="1"/>
</dbReference>
<evidence type="ECO:0000313" key="5">
    <source>
        <dbReference type="Proteomes" id="UP000193648"/>
    </source>
</evidence>
<dbReference type="PANTHER" id="PTHR43187">
    <property type="entry name" value="GLUTAMINE AMIDOTRANSFERASE DUG3-RELATED"/>
    <property type="match status" value="1"/>
</dbReference>
<dbReference type="PROSITE" id="PS51278">
    <property type="entry name" value="GATASE_TYPE_2"/>
    <property type="match status" value="1"/>
</dbReference>
<dbReference type="OrthoDB" id="14446at2759"/>
<reference evidence="4 5" key="1">
    <citation type="submission" date="2016-07" db="EMBL/GenBank/DDBJ databases">
        <title>Pervasive Adenine N6-methylation of Active Genes in Fungi.</title>
        <authorList>
            <consortium name="DOE Joint Genome Institute"/>
            <person name="Mondo S.J."/>
            <person name="Dannebaum R.O."/>
            <person name="Kuo R.C."/>
            <person name="Labutti K."/>
            <person name="Haridas S."/>
            <person name="Kuo A."/>
            <person name="Salamov A."/>
            <person name="Ahrendt S.R."/>
            <person name="Lipzen A."/>
            <person name="Sullivan W."/>
            <person name="Andreopoulos W.B."/>
            <person name="Clum A."/>
            <person name="Lindquist E."/>
            <person name="Daum C."/>
            <person name="Ramamoorthy G.K."/>
            <person name="Gryganskyi A."/>
            <person name="Culley D."/>
            <person name="Magnuson J.K."/>
            <person name="James T.Y."/>
            <person name="O'Malley M.A."/>
            <person name="Stajich J.E."/>
            <person name="Spatafora J.W."/>
            <person name="Visel A."/>
            <person name="Grigoriev I.V."/>
        </authorList>
    </citation>
    <scope>NUCLEOTIDE SEQUENCE [LARGE SCALE GENOMIC DNA]</scope>
    <source>
        <strain evidence="4 5">NRRL 3116</strain>
    </source>
</reference>
<dbReference type="Pfam" id="PF13230">
    <property type="entry name" value="GATase_4"/>
    <property type="match status" value="1"/>
</dbReference>
<dbReference type="GO" id="GO:0006751">
    <property type="term" value="P:glutathione catabolic process"/>
    <property type="evidence" value="ECO:0007669"/>
    <property type="project" value="TreeGrafter"/>
</dbReference>
<evidence type="ECO:0000256" key="1">
    <source>
        <dbReference type="ARBA" id="ARBA00022962"/>
    </source>
</evidence>
<dbReference type="InterPro" id="IPR017932">
    <property type="entry name" value="GATase_2_dom"/>
</dbReference>
<dbReference type="STRING" id="64571.A0A1Y2GVP6"/>
<organism evidence="4 5">
    <name type="scientific">Lobosporangium transversale</name>
    <dbReference type="NCBI Taxonomy" id="64571"/>
    <lineage>
        <taxon>Eukaryota</taxon>
        <taxon>Fungi</taxon>
        <taxon>Fungi incertae sedis</taxon>
        <taxon>Mucoromycota</taxon>
        <taxon>Mortierellomycotina</taxon>
        <taxon>Mortierellomycetes</taxon>
        <taxon>Mortierellales</taxon>
        <taxon>Mortierellaceae</taxon>
        <taxon>Lobosporangium</taxon>
    </lineage>
</organism>
<keyword evidence="5" id="KW-1185">Reference proteome</keyword>
<dbReference type="EMBL" id="MCFF01000007">
    <property type="protein sequence ID" value="ORZ26335.1"/>
    <property type="molecule type" value="Genomic_DNA"/>
</dbReference>
<evidence type="ECO:0000259" key="3">
    <source>
        <dbReference type="PROSITE" id="PS51278"/>
    </source>
</evidence>
<evidence type="ECO:0000313" key="4">
    <source>
        <dbReference type="EMBL" id="ORZ26335.1"/>
    </source>
</evidence>
<comment type="caution">
    <text evidence="4">The sequence shown here is derived from an EMBL/GenBank/DDBJ whole genome shotgun (WGS) entry which is preliminary data.</text>
</comment>
<dbReference type="GO" id="GO:0061672">
    <property type="term" value="C:glutathione hydrolase complex"/>
    <property type="evidence" value="ECO:0007669"/>
    <property type="project" value="TreeGrafter"/>
</dbReference>
<proteinExistence type="predicted"/>
<dbReference type="SUPFAM" id="SSF56235">
    <property type="entry name" value="N-terminal nucleophile aminohydrolases (Ntn hydrolases)"/>
    <property type="match status" value="1"/>
</dbReference>
<dbReference type="GO" id="GO:0005737">
    <property type="term" value="C:cytoplasm"/>
    <property type="evidence" value="ECO:0007669"/>
    <property type="project" value="TreeGrafter"/>
</dbReference>
<dbReference type="PANTHER" id="PTHR43187:SF1">
    <property type="entry name" value="GLUTAMINE AMIDOTRANSFERASE DUG3-RELATED"/>
    <property type="match status" value="1"/>
</dbReference>
<dbReference type="CDD" id="cd01908">
    <property type="entry name" value="YafJ"/>
    <property type="match status" value="1"/>
</dbReference>
<keyword evidence="4" id="KW-0378">Hydrolase</keyword>
<dbReference type="Gene3D" id="3.60.20.10">
    <property type="entry name" value="Glutamine Phosphoribosylpyrophosphate, subunit 1, domain 1"/>
    <property type="match status" value="1"/>
</dbReference>
<name>A0A1Y2GVP6_9FUNG</name>
<accession>A0A1Y2GVP6</accession>
<keyword evidence="1" id="KW-0315">Glutamine amidotransferase</keyword>
<protein>
    <submittedName>
        <fullName evidence="4">Nucleophile aminohydrolase</fullName>
    </submittedName>
</protein>
<dbReference type="RefSeq" id="XP_021884100.1">
    <property type="nucleotide sequence ID" value="XM_022023229.1"/>
</dbReference>
<dbReference type="InterPro" id="IPR052373">
    <property type="entry name" value="Gamma-glu_amide_hydrolase"/>
</dbReference>
<dbReference type="InterPro" id="IPR029055">
    <property type="entry name" value="Ntn_hydrolases_N"/>
</dbReference>
<dbReference type="InParanoid" id="A0A1Y2GVP6"/>
<dbReference type="Proteomes" id="UP000193648">
    <property type="component" value="Unassembled WGS sequence"/>
</dbReference>
<gene>
    <name evidence="4" type="ORF">BCR41DRAFT_348130</name>
</gene>
<dbReference type="GeneID" id="33565073"/>
<feature type="region of interest" description="Disordered" evidence="2">
    <location>
        <begin position="345"/>
        <end position="400"/>
    </location>
</feature>
<evidence type="ECO:0000256" key="2">
    <source>
        <dbReference type="SAM" id="MobiDB-lite"/>
    </source>
</evidence>